<keyword evidence="7" id="KW-1185">Reference proteome</keyword>
<feature type="active site" description="Proton acceptor" evidence="4">
    <location>
        <position position="382"/>
    </location>
</feature>
<dbReference type="Pfam" id="PF06441">
    <property type="entry name" value="EHN"/>
    <property type="match status" value="1"/>
</dbReference>
<feature type="active site" description="Proton donor" evidence="4">
    <location>
        <position position="327"/>
    </location>
</feature>
<evidence type="ECO:0000313" key="6">
    <source>
        <dbReference type="EMBL" id="EMD39720.1"/>
    </source>
</evidence>
<accession>M2R564</accession>
<evidence type="ECO:0000256" key="2">
    <source>
        <dbReference type="ARBA" id="ARBA00022797"/>
    </source>
</evidence>
<dbReference type="InterPro" id="IPR000639">
    <property type="entry name" value="Epox_hydrolase-like"/>
</dbReference>
<dbReference type="GO" id="GO:0004301">
    <property type="term" value="F:epoxide hydrolase activity"/>
    <property type="evidence" value="ECO:0007669"/>
    <property type="project" value="TreeGrafter"/>
</dbReference>
<gene>
    <name evidence="6" type="ORF">CERSUDRAFT_112026</name>
</gene>
<dbReference type="Gene3D" id="3.40.50.1820">
    <property type="entry name" value="alpha/beta hydrolase"/>
    <property type="match status" value="1"/>
</dbReference>
<evidence type="ECO:0000256" key="1">
    <source>
        <dbReference type="ARBA" id="ARBA00010088"/>
    </source>
</evidence>
<dbReference type="SUPFAM" id="SSF53474">
    <property type="entry name" value="alpha/beta-Hydrolases"/>
    <property type="match status" value="1"/>
</dbReference>
<dbReference type="EMBL" id="KB445793">
    <property type="protein sequence ID" value="EMD39720.1"/>
    <property type="molecule type" value="Genomic_DNA"/>
</dbReference>
<dbReference type="STRING" id="914234.M2R564"/>
<dbReference type="OrthoDB" id="7130006at2759"/>
<dbReference type="PANTHER" id="PTHR21661">
    <property type="entry name" value="EPOXIDE HYDROLASE 1-RELATED"/>
    <property type="match status" value="1"/>
</dbReference>
<reference evidence="6 7" key="1">
    <citation type="journal article" date="2012" name="Proc. Natl. Acad. Sci. U.S.A.">
        <title>Comparative genomics of Ceriporiopsis subvermispora and Phanerochaete chrysosporium provide insight into selective ligninolysis.</title>
        <authorList>
            <person name="Fernandez-Fueyo E."/>
            <person name="Ruiz-Duenas F.J."/>
            <person name="Ferreira P."/>
            <person name="Floudas D."/>
            <person name="Hibbett D.S."/>
            <person name="Canessa P."/>
            <person name="Larrondo L.F."/>
            <person name="James T.Y."/>
            <person name="Seelenfreund D."/>
            <person name="Lobos S."/>
            <person name="Polanco R."/>
            <person name="Tello M."/>
            <person name="Honda Y."/>
            <person name="Watanabe T."/>
            <person name="Watanabe T."/>
            <person name="Ryu J.S."/>
            <person name="Kubicek C.P."/>
            <person name="Schmoll M."/>
            <person name="Gaskell J."/>
            <person name="Hammel K.E."/>
            <person name="St John F.J."/>
            <person name="Vanden Wymelenberg A."/>
            <person name="Sabat G."/>
            <person name="Splinter BonDurant S."/>
            <person name="Syed K."/>
            <person name="Yadav J.S."/>
            <person name="Doddapaneni H."/>
            <person name="Subramanian V."/>
            <person name="Lavin J.L."/>
            <person name="Oguiza J.A."/>
            <person name="Perez G."/>
            <person name="Pisabarro A.G."/>
            <person name="Ramirez L."/>
            <person name="Santoyo F."/>
            <person name="Master E."/>
            <person name="Coutinho P.M."/>
            <person name="Henrissat B."/>
            <person name="Lombard V."/>
            <person name="Magnuson J.K."/>
            <person name="Kuees U."/>
            <person name="Hori C."/>
            <person name="Igarashi K."/>
            <person name="Samejima M."/>
            <person name="Held B.W."/>
            <person name="Barry K.W."/>
            <person name="LaButti K.M."/>
            <person name="Lapidus A."/>
            <person name="Lindquist E.A."/>
            <person name="Lucas S.M."/>
            <person name="Riley R."/>
            <person name="Salamov A.A."/>
            <person name="Hoffmeister D."/>
            <person name="Schwenk D."/>
            <person name="Hadar Y."/>
            <person name="Yarden O."/>
            <person name="de Vries R.P."/>
            <person name="Wiebenga A."/>
            <person name="Stenlid J."/>
            <person name="Eastwood D."/>
            <person name="Grigoriev I.V."/>
            <person name="Berka R.M."/>
            <person name="Blanchette R.A."/>
            <person name="Kersten P."/>
            <person name="Martinez A.T."/>
            <person name="Vicuna R."/>
            <person name="Cullen D."/>
        </authorList>
    </citation>
    <scope>NUCLEOTIDE SEQUENCE [LARGE SCALE GENOMIC DNA]</scope>
    <source>
        <strain evidence="6 7">B</strain>
    </source>
</reference>
<keyword evidence="2" id="KW-0058">Aromatic hydrocarbons catabolism</keyword>
<organism evidence="6 7">
    <name type="scientific">Ceriporiopsis subvermispora (strain B)</name>
    <name type="common">White-rot fungus</name>
    <name type="synonym">Gelatoporia subvermispora</name>
    <dbReference type="NCBI Taxonomy" id="914234"/>
    <lineage>
        <taxon>Eukaryota</taxon>
        <taxon>Fungi</taxon>
        <taxon>Dikarya</taxon>
        <taxon>Basidiomycota</taxon>
        <taxon>Agaricomycotina</taxon>
        <taxon>Agaricomycetes</taxon>
        <taxon>Polyporales</taxon>
        <taxon>Gelatoporiaceae</taxon>
        <taxon>Gelatoporia</taxon>
    </lineage>
</organism>
<keyword evidence="3" id="KW-0378">Hydrolase</keyword>
<dbReference type="PRINTS" id="PR00412">
    <property type="entry name" value="EPOXHYDRLASE"/>
</dbReference>
<dbReference type="PANTHER" id="PTHR21661:SF35">
    <property type="entry name" value="EPOXIDE HYDROLASE"/>
    <property type="match status" value="1"/>
</dbReference>
<dbReference type="InterPro" id="IPR016292">
    <property type="entry name" value="Epoxide_hydrolase"/>
</dbReference>
<dbReference type="InterPro" id="IPR029058">
    <property type="entry name" value="AB_hydrolase_fold"/>
</dbReference>
<feature type="active site" description="Nucleophile" evidence="4">
    <location>
        <position position="193"/>
    </location>
</feature>
<dbReference type="GO" id="GO:0097176">
    <property type="term" value="P:epoxide metabolic process"/>
    <property type="evidence" value="ECO:0007669"/>
    <property type="project" value="TreeGrafter"/>
</dbReference>
<sequence>MTEPSDFTRHPIMANGYEQPFSITVPPEDLELLRKKLEVVTFPDEIEHADWDYGVPLAHMKRLVAHWKDGFDWRKAEGKINAFPQFTRDIDVDGFGTLNIHYVHQRSAVENAIPLLFIHGWPGHFMEARKIIPLLTASSPDQPSFHVIAPSLPGFGFSEAPKQKGFALTQYAEVAHKLMLALGYPEYVVQGGDWGYTISRKLTFMYGGKSVKAWHSNFAPVLFPSFWSNPFLFLAALVTPWTPAERAGLEHTKLFGENEMGYIKLQSTRPQTLGYALADSPVALLAWIYEKLMRWTDEYPWEDDEVLTWVSLYWFSRAGPAASVRIYCETMRAGELKSLTANRSSVPLGFSFFPKENFVVPKLWTRALGNVIYESEHERGGHFAAHERPEDLVSDVRQMFAKDGPAHGIVPGKSGYA</sequence>
<dbReference type="InterPro" id="IPR010497">
    <property type="entry name" value="Epoxide_hydro_N"/>
</dbReference>
<proteinExistence type="inferred from homology"/>
<dbReference type="PIRSF" id="PIRSF001112">
    <property type="entry name" value="Epoxide_hydrolase"/>
    <property type="match status" value="1"/>
</dbReference>
<evidence type="ECO:0000256" key="3">
    <source>
        <dbReference type="ARBA" id="ARBA00022801"/>
    </source>
</evidence>
<evidence type="ECO:0000259" key="5">
    <source>
        <dbReference type="Pfam" id="PF06441"/>
    </source>
</evidence>
<evidence type="ECO:0000313" key="7">
    <source>
        <dbReference type="Proteomes" id="UP000016930"/>
    </source>
</evidence>
<dbReference type="HOGENOM" id="CLU_019414_0_2_1"/>
<name>M2R564_CERS8</name>
<comment type="similarity">
    <text evidence="1">Belongs to the peptidase S33 family.</text>
</comment>
<dbReference type="Proteomes" id="UP000016930">
    <property type="component" value="Unassembled WGS sequence"/>
</dbReference>
<feature type="domain" description="Epoxide hydrolase N-terminal" evidence="5">
    <location>
        <begin position="19"/>
        <end position="127"/>
    </location>
</feature>
<dbReference type="AlphaFoldDB" id="M2R564"/>
<protein>
    <recommendedName>
        <fullName evidence="5">Epoxide hydrolase N-terminal domain-containing protein</fullName>
    </recommendedName>
</protein>
<evidence type="ECO:0000256" key="4">
    <source>
        <dbReference type="PIRSR" id="PIRSR001112-1"/>
    </source>
</evidence>